<evidence type="ECO:0000313" key="11">
    <source>
        <dbReference type="Proteomes" id="UP001211907"/>
    </source>
</evidence>
<evidence type="ECO:0000256" key="4">
    <source>
        <dbReference type="ARBA" id="ARBA00023002"/>
    </source>
</evidence>
<name>A0AAD5SWM7_9FUNG</name>
<feature type="transmembrane region" description="Helical" evidence="9">
    <location>
        <begin position="6"/>
        <end position="24"/>
    </location>
</feature>
<dbReference type="PRINTS" id="PR00385">
    <property type="entry name" value="P450"/>
</dbReference>
<dbReference type="Pfam" id="PF00067">
    <property type="entry name" value="p450"/>
    <property type="match status" value="1"/>
</dbReference>
<evidence type="ECO:0000256" key="7">
    <source>
        <dbReference type="PIRSR" id="PIRSR602401-1"/>
    </source>
</evidence>
<keyword evidence="9" id="KW-0472">Membrane</keyword>
<evidence type="ECO:0000256" key="1">
    <source>
        <dbReference type="ARBA" id="ARBA00010617"/>
    </source>
</evidence>
<dbReference type="InterPro" id="IPR017972">
    <property type="entry name" value="Cyt_P450_CS"/>
</dbReference>
<comment type="cofactor">
    <cofactor evidence="7">
        <name>heme</name>
        <dbReference type="ChEBI" id="CHEBI:30413"/>
    </cofactor>
</comment>
<evidence type="ECO:0000256" key="6">
    <source>
        <dbReference type="ARBA" id="ARBA00023033"/>
    </source>
</evidence>
<dbReference type="InterPro" id="IPR036396">
    <property type="entry name" value="Cyt_P450_sf"/>
</dbReference>
<comment type="caution">
    <text evidence="10">The sequence shown here is derived from an EMBL/GenBank/DDBJ whole genome shotgun (WGS) entry which is preliminary data.</text>
</comment>
<feature type="binding site" description="axial binding residue" evidence="7">
    <location>
        <position position="458"/>
    </location>
    <ligand>
        <name>heme</name>
        <dbReference type="ChEBI" id="CHEBI:30413"/>
    </ligand>
    <ligandPart>
        <name>Fe</name>
        <dbReference type="ChEBI" id="CHEBI:18248"/>
    </ligandPart>
</feature>
<keyword evidence="6 8" id="KW-0503">Monooxygenase</keyword>
<dbReference type="Gene3D" id="1.10.630.10">
    <property type="entry name" value="Cytochrome P450"/>
    <property type="match status" value="1"/>
</dbReference>
<accession>A0AAD5SWM7</accession>
<dbReference type="PROSITE" id="PS00086">
    <property type="entry name" value="CYTOCHROME_P450"/>
    <property type="match status" value="1"/>
</dbReference>
<dbReference type="GO" id="GO:0016705">
    <property type="term" value="F:oxidoreductase activity, acting on paired donors, with incorporation or reduction of molecular oxygen"/>
    <property type="evidence" value="ECO:0007669"/>
    <property type="project" value="InterPro"/>
</dbReference>
<dbReference type="GO" id="GO:0004497">
    <property type="term" value="F:monooxygenase activity"/>
    <property type="evidence" value="ECO:0007669"/>
    <property type="project" value="UniProtKB-KW"/>
</dbReference>
<comment type="similarity">
    <text evidence="1 8">Belongs to the cytochrome P450 family.</text>
</comment>
<gene>
    <name evidence="10" type="primary">CYP4D2_2</name>
    <name evidence="10" type="ORF">HK100_001538</name>
</gene>
<proteinExistence type="inferred from homology"/>
<dbReference type="PANTHER" id="PTHR24291">
    <property type="entry name" value="CYTOCHROME P450 FAMILY 4"/>
    <property type="match status" value="1"/>
</dbReference>
<dbReference type="PANTHER" id="PTHR24291:SF50">
    <property type="entry name" value="BIFUNCTIONAL ALBAFLAVENONE MONOOXYGENASE_TERPENE SYNTHASE"/>
    <property type="match status" value="1"/>
</dbReference>
<evidence type="ECO:0000313" key="10">
    <source>
        <dbReference type="EMBL" id="KAJ3114845.1"/>
    </source>
</evidence>
<dbReference type="SUPFAM" id="SSF48264">
    <property type="entry name" value="Cytochrome P450"/>
    <property type="match status" value="1"/>
</dbReference>
<reference evidence="10" key="1">
    <citation type="submission" date="2020-05" db="EMBL/GenBank/DDBJ databases">
        <title>Phylogenomic resolution of chytrid fungi.</title>
        <authorList>
            <person name="Stajich J.E."/>
            <person name="Amses K."/>
            <person name="Simmons R."/>
            <person name="Seto K."/>
            <person name="Myers J."/>
            <person name="Bonds A."/>
            <person name="Quandt C.A."/>
            <person name="Barry K."/>
            <person name="Liu P."/>
            <person name="Grigoriev I."/>
            <person name="Longcore J.E."/>
            <person name="James T.Y."/>
        </authorList>
    </citation>
    <scope>NUCLEOTIDE SEQUENCE</scope>
    <source>
        <strain evidence="10">JEL0513</strain>
    </source>
</reference>
<sequence length="521" mass="58388">MDNKTVVLFTTLSAIAAITSFVIFQSRKRTDGPPVAAGAFPFIGHALEIAKGPLEFFKNFFADSAVDILEINIVGKRGYLVRGAENARKIFTSAQFNTRYSPKEASIELGEFHQGILLNTDIESWKYNRKMLVENIARPRFIRSLAPKINSYLINIYPLLDQLAETKTPILANVMFGSMSLDVIVDIVLTSNRHAAESYLQTCIDGKTRKTDFLLDTVKGVMEALSFFPRTSPLLYKFIPSYFRKAEELRKFIRDFDKCTSDLLIARQQQQREANEEAASEISEDLATGLVLAMNSAENPMTFNNAVQILKAAISGGADTSSNTMSFLLYELARHPEISNEIHAEVAATIANSEDGEFNSENIGKLPFLEATILEITRLYSEAQALAREVKSDFVLGDSVLQKDSVVFVWIQGNQVSSEYWENPTVFNPKRFLVSKELGGPLGHGFAYAAFGHGVRKCPGETLALMEIKLIMANLCLRYDFELADPNKPLEIKPNLVLECGDFNHWDEWCSEKKKKKRAKK</sequence>
<dbReference type="AlphaFoldDB" id="A0AAD5SWM7"/>
<keyword evidence="2 7" id="KW-0349">Heme</keyword>
<keyword evidence="9" id="KW-0812">Transmembrane</keyword>
<dbReference type="EMBL" id="JADGJH010001336">
    <property type="protein sequence ID" value="KAJ3114845.1"/>
    <property type="molecule type" value="Genomic_DNA"/>
</dbReference>
<evidence type="ECO:0000256" key="3">
    <source>
        <dbReference type="ARBA" id="ARBA00022723"/>
    </source>
</evidence>
<dbReference type="CDD" id="cd00302">
    <property type="entry name" value="cytochrome_P450"/>
    <property type="match status" value="1"/>
</dbReference>
<evidence type="ECO:0000256" key="8">
    <source>
        <dbReference type="RuleBase" id="RU000461"/>
    </source>
</evidence>
<keyword evidence="5 7" id="KW-0408">Iron</keyword>
<dbReference type="GO" id="GO:0020037">
    <property type="term" value="F:heme binding"/>
    <property type="evidence" value="ECO:0007669"/>
    <property type="project" value="InterPro"/>
</dbReference>
<protein>
    <submittedName>
        <fullName evidence="10">Cytochrome P450 4d2</fullName>
    </submittedName>
</protein>
<keyword evidence="4 8" id="KW-0560">Oxidoreductase</keyword>
<organism evidence="10 11">
    <name type="scientific">Physocladia obscura</name>
    <dbReference type="NCBI Taxonomy" id="109957"/>
    <lineage>
        <taxon>Eukaryota</taxon>
        <taxon>Fungi</taxon>
        <taxon>Fungi incertae sedis</taxon>
        <taxon>Chytridiomycota</taxon>
        <taxon>Chytridiomycota incertae sedis</taxon>
        <taxon>Chytridiomycetes</taxon>
        <taxon>Chytridiales</taxon>
        <taxon>Chytriomycetaceae</taxon>
        <taxon>Physocladia</taxon>
    </lineage>
</organism>
<keyword evidence="3 7" id="KW-0479">Metal-binding</keyword>
<evidence type="ECO:0000256" key="2">
    <source>
        <dbReference type="ARBA" id="ARBA00022617"/>
    </source>
</evidence>
<dbReference type="PRINTS" id="PR00463">
    <property type="entry name" value="EP450I"/>
</dbReference>
<dbReference type="Proteomes" id="UP001211907">
    <property type="component" value="Unassembled WGS sequence"/>
</dbReference>
<keyword evidence="11" id="KW-1185">Reference proteome</keyword>
<dbReference type="InterPro" id="IPR001128">
    <property type="entry name" value="Cyt_P450"/>
</dbReference>
<keyword evidence="9" id="KW-1133">Transmembrane helix</keyword>
<dbReference type="InterPro" id="IPR050196">
    <property type="entry name" value="Cytochrome_P450_Monoox"/>
</dbReference>
<dbReference type="InterPro" id="IPR002401">
    <property type="entry name" value="Cyt_P450_E_grp-I"/>
</dbReference>
<evidence type="ECO:0000256" key="5">
    <source>
        <dbReference type="ARBA" id="ARBA00023004"/>
    </source>
</evidence>
<evidence type="ECO:0000256" key="9">
    <source>
        <dbReference type="SAM" id="Phobius"/>
    </source>
</evidence>
<dbReference type="GO" id="GO:0005506">
    <property type="term" value="F:iron ion binding"/>
    <property type="evidence" value="ECO:0007669"/>
    <property type="project" value="InterPro"/>
</dbReference>